<feature type="domain" description="Bvu-2165-like IHF-HU-like DNA-binding" evidence="2">
    <location>
        <begin position="1"/>
        <end position="120"/>
    </location>
</feature>
<gene>
    <name evidence="3" type="ORF">JI741_19800</name>
</gene>
<accession>A0ABS1KW85</accession>
<dbReference type="Proteomes" id="UP000613030">
    <property type="component" value="Unassembled WGS sequence"/>
</dbReference>
<dbReference type="EMBL" id="JAERRB010000007">
    <property type="protein sequence ID" value="MBL0743487.1"/>
    <property type="molecule type" value="Genomic_DNA"/>
</dbReference>
<sequence length="230" mass="24697">MVKYMLFENPLTPDPDDQKAVVVPISTKSMEEVVDMMISRGSTVTKAEALSVLEELSLAVAQLVKDGHNVVSPLFNVSLSIRGTFADANDSFDAARHTISVRVQPGLRLKEMVSQIRVEKIMSFKPLPILQSFKDLTSKADSTATPGGVAHIAGSALKFDAANAAQGVFFTALNGTLTKVDVIADAKPSKIIFIIPATLAAGEYSISVRTLMAGTKEMREGFLIKNVTVK</sequence>
<protein>
    <submittedName>
        <fullName evidence="3">DUF4469 domain-containing protein</fullName>
    </submittedName>
</protein>
<dbReference type="Pfam" id="PF14848">
    <property type="entry name" value="HU-DNA_bdg"/>
    <property type="match status" value="1"/>
</dbReference>
<evidence type="ECO:0000313" key="4">
    <source>
        <dbReference type="Proteomes" id="UP000613030"/>
    </source>
</evidence>
<reference evidence="3 4" key="1">
    <citation type="submission" date="2021-01" db="EMBL/GenBank/DDBJ databases">
        <title>Chryseolinea sp. Jin1 Genome sequencing and assembly.</title>
        <authorList>
            <person name="Kim I."/>
        </authorList>
    </citation>
    <scope>NUCLEOTIDE SEQUENCE [LARGE SCALE GENOMIC DNA]</scope>
    <source>
        <strain evidence="3 4">Jin1</strain>
    </source>
</reference>
<proteinExistence type="predicted"/>
<dbReference type="Gene3D" id="2.70.50.70">
    <property type="match status" value="1"/>
</dbReference>
<evidence type="ECO:0000259" key="1">
    <source>
        <dbReference type="Pfam" id="PF14734"/>
    </source>
</evidence>
<evidence type="ECO:0000259" key="2">
    <source>
        <dbReference type="Pfam" id="PF14848"/>
    </source>
</evidence>
<dbReference type="InterPro" id="IPR027824">
    <property type="entry name" value="DUF4469"/>
</dbReference>
<organism evidence="3 4">
    <name type="scientific">Chryseolinea lacunae</name>
    <dbReference type="NCBI Taxonomy" id="2801331"/>
    <lineage>
        <taxon>Bacteria</taxon>
        <taxon>Pseudomonadati</taxon>
        <taxon>Bacteroidota</taxon>
        <taxon>Cytophagia</taxon>
        <taxon>Cytophagales</taxon>
        <taxon>Fulvivirgaceae</taxon>
        <taxon>Chryseolinea</taxon>
    </lineage>
</organism>
<feature type="domain" description="DUF4469" evidence="1">
    <location>
        <begin position="133"/>
        <end position="218"/>
    </location>
</feature>
<comment type="caution">
    <text evidence="3">The sequence shown here is derived from an EMBL/GenBank/DDBJ whole genome shotgun (WGS) entry which is preliminary data.</text>
</comment>
<name>A0ABS1KW85_9BACT</name>
<dbReference type="Pfam" id="PF14734">
    <property type="entry name" value="DUF4469"/>
    <property type="match status" value="1"/>
</dbReference>
<evidence type="ECO:0000313" key="3">
    <source>
        <dbReference type="EMBL" id="MBL0743487.1"/>
    </source>
</evidence>
<dbReference type="CDD" id="cd12843">
    <property type="entry name" value="Bvu_2165_C_like"/>
    <property type="match status" value="1"/>
</dbReference>
<dbReference type="RefSeq" id="WP_202012832.1">
    <property type="nucleotide sequence ID" value="NZ_JAERRB010000007.1"/>
</dbReference>
<keyword evidence="4" id="KW-1185">Reference proteome</keyword>
<dbReference type="InterPro" id="IPR049893">
    <property type="entry name" value="Bvu_2165-like_IHF-HU-DNA_bdg"/>
</dbReference>